<comment type="similarity">
    <text evidence="1">Belongs to the peptidase A1 family.</text>
</comment>
<sequence>MEPQLSPQLKGVVIITLPPADNPSLGKTITAFTLSDSAPTPTQQTHQDPQIPIQSPPPPPNPQLQLSHRKTLFGSPRIRLGFLGISLIVLILWVSASPNTSYELRNSDDDDDQKPDSFIFPLYPKSGFRGMSREDIELKLGRFVRRDSVNFGEKFDDGMKQKKEAKLVSTESKIEAAAILPVRGNIYPDGLYFTYMLVGSPPKPYFLDVDTGSDLTWLQCDAPCTSCAKCDYEIEYADQSSSMGVLAMDEIHLMVANGSLTKSTVVFGCAYDQKGILLNSLAKTDGILGLSRAHVSLPSQLASRGIINNVVGHCLAADAVGGGYIFLGDGFVPHGQMAWVPMLNSPST</sequence>
<dbReference type="SUPFAM" id="SSF50630">
    <property type="entry name" value="Acid proteases"/>
    <property type="match status" value="1"/>
</dbReference>
<dbReference type="InterPro" id="IPR032861">
    <property type="entry name" value="TAXi_N"/>
</dbReference>
<dbReference type="InterPro" id="IPR021109">
    <property type="entry name" value="Peptidase_aspartic_dom_sf"/>
</dbReference>
<dbReference type="AlphaFoldDB" id="A0A7J0H0Z8"/>
<protein>
    <submittedName>
        <fullName evidence="5">Eukaryotic aspartyl protease family protein</fullName>
    </submittedName>
</protein>
<dbReference type="OrthoDB" id="2747330at2759"/>
<dbReference type="Pfam" id="PF14543">
    <property type="entry name" value="TAXi_N"/>
    <property type="match status" value="1"/>
</dbReference>
<evidence type="ECO:0000256" key="2">
    <source>
        <dbReference type="PIRSR" id="PIRSR601461-2"/>
    </source>
</evidence>
<keyword evidence="6" id="KW-1185">Reference proteome</keyword>
<evidence type="ECO:0000256" key="1">
    <source>
        <dbReference type="ARBA" id="ARBA00007447"/>
    </source>
</evidence>
<dbReference type="GO" id="GO:0006508">
    <property type="term" value="P:proteolysis"/>
    <property type="evidence" value="ECO:0007669"/>
    <property type="project" value="UniProtKB-KW"/>
</dbReference>
<feature type="disulfide bond" evidence="2">
    <location>
        <begin position="224"/>
        <end position="230"/>
    </location>
</feature>
<gene>
    <name evidence="5" type="ORF">Acr_26g0000600</name>
</gene>
<dbReference type="PROSITE" id="PS51767">
    <property type="entry name" value="PEPTIDASE_A1"/>
    <property type="match status" value="1"/>
</dbReference>
<feature type="domain" description="Peptidase A1" evidence="4">
    <location>
        <begin position="192"/>
        <end position="348"/>
    </location>
</feature>
<feature type="compositionally biased region" description="Low complexity" evidence="3">
    <location>
        <begin position="39"/>
        <end position="53"/>
    </location>
</feature>
<keyword evidence="5" id="KW-0645">Protease</keyword>
<evidence type="ECO:0000259" key="4">
    <source>
        <dbReference type="PROSITE" id="PS51767"/>
    </source>
</evidence>
<comment type="caution">
    <text evidence="5">The sequence shown here is derived from an EMBL/GenBank/DDBJ whole genome shotgun (WGS) entry which is preliminary data.</text>
</comment>
<dbReference type="GO" id="GO:0004190">
    <property type="term" value="F:aspartic-type endopeptidase activity"/>
    <property type="evidence" value="ECO:0007669"/>
    <property type="project" value="InterPro"/>
</dbReference>
<proteinExistence type="inferred from homology"/>
<organism evidence="5 6">
    <name type="scientific">Actinidia rufa</name>
    <dbReference type="NCBI Taxonomy" id="165716"/>
    <lineage>
        <taxon>Eukaryota</taxon>
        <taxon>Viridiplantae</taxon>
        <taxon>Streptophyta</taxon>
        <taxon>Embryophyta</taxon>
        <taxon>Tracheophyta</taxon>
        <taxon>Spermatophyta</taxon>
        <taxon>Magnoliopsida</taxon>
        <taxon>eudicotyledons</taxon>
        <taxon>Gunneridae</taxon>
        <taxon>Pentapetalae</taxon>
        <taxon>asterids</taxon>
        <taxon>Ericales</taxon>
        <taxon>Actinidiaceae</taxon>
        <taxon>Actinidia</taxon>
    </lineage>
</organism>
<dbReference type="PANTHER" id="PTHR13683:SF316">
    <property type="entry name" value="ASPARTYL PROTEASE APCB1"/>
    <property type="match status" value="1"/>
</dbReference>
<evidence type="ECO:0000313" key="6">
    <source>
        <dbReference type="Proteomes" id="UP000585474"/>
    </source>
</evidence>
<evidence type="ECO:0000313" key="5">
    <source>
        <dbReference type="EMBL" id="GFZ16790.1"/>
    </source>
</evidence>
<dbReference type="InterPro" id="IPR033121">
    <property type="entry name" value="PEPTIDASE_A1"/>
</dbReference>
<dbReference type="Gene3D" id="2.40.70.10">
    <property type="entry name" value="Acid Proteases"/>
    <property type="match status" value="2"/>
</dbReference>
<name>A0A7J0H0Z8_9ERIC</name>
<dbReference type="PANTHER" id="PTHR13683">
    <property type="entry name" value="ASPARTYL PROTEASES"/>
    <property type="match status" value="1"/>
</dbReference>
<accession>A0A7J0H0Z8</accession>
<keyword evidence="2" id="KW-1015">Disulfide bond</keyword>
<evidence type="ECO:0000256" key="3">
    <source>
        <dbReference type="SAM" id="MobiDB-lite"/>
    </source>
</evidence>
<dbReference type="InterPro" id="IPR001461">
    <property type="entry name" value="Aspartic_peptidase_A1"/>
</dbReference>
<keyword evidence="5" id="KW-0378">Hydrolase</keyword>
<reference evidence="5 6" key="1">
    <citation type="submission" date="2019-07" db="EMBL/GenBank/DDBJ databases">
        <title>De Novo Assembly of kiwifruit Actinidia rufa.</title>
        <authorList>
            <person name="Sugita-Konishi S."/>
            <person name="Sato K."/>
            <person name="Mori E."/>
            <person name="Abe Y."/>
            <person name="Kisaki G."/>
            <person name="Hamano K."/>
            <person name="Suezawa K."/>
            <person name="Otani M."/>
            <person name="Fukuda T."/>
            <person name="Manabe T."/>
            <person name="Gomi K."/>
            <person name="Tabuchi M."/>
            <person name="Akimitsu K."/>
            <person name="Kataoka I."/>
        </authorList>
    </citation>
    <scope>NUCLEOTIDE SEQUENCE [LARGE SCALE GENOMIC DNA]</scope>
    <source>
        <strain evidence="6">cv. Fuchu</strain>
    </source>
</reference>
<dbReference type="Proteomes" id="UP000585474">
    <property type="component" value="Unassembled WGS sequence"/>
</dbReference>
<dbReference type="EMBL" id="BJWL01000026">
    <property type="protein sequence ID" value="GFZ16790.1"/>
    <property type="molecule type" value="Genomic_DNA"/>
</dbReference>
<feature type="region of interest" description="Disordered" evidence="3">
    <location>
        <begin position="35"/>
        <end position="63"/>
    </location>
</feature>